<dbReference type="Ensembl" id="ENSBGRT00000031554.1">
    <property type="protein sequence ID" value="ENSBGRP00000027328.1"/>
    <property type="gene ID" value="ENSBGRG00000017229.1"/>
</dbReference>
<dbReference type="Pfam" id="PF00050">
    <property type="entry name" value="Kazal_1"/>
    <property type="match status" value="1"/>
</dbReference>
<keyword evidence="4" id="KW-0472">Membrane</keyword>
<evidence type="ECO:0000256" key="3">
    <source>
        <dbReference type="ARBA" id="ARBA00023157"/>
    </source>
</evidence>
<dbReference type="InterPro" id="IPR002350">
    <property type="entry name" value="Kazal_dom"/>
</dbReference>
<sequence length="95" mass="11092">MSVSFHRLDKMSLFLSWIKAIFIIALVFPLYSEIYFEPDFGFPPDCKVYTEACTREYNPICASDAKTYSNECTFCNEKMNNDAGIHFQHFGECEY</sequence>
<proteinExistence type="predicted"/>
<dbReference type="Proteomes" id="UP000694520">
    <property type="component" value="Chromosome 8"/>
</dbReference>
<reference evidence="6" key="2">
    <citation type="submission" date="2025-08" db="UniProtKB">
        <authorList>
            <consortium name="Ensembl"/>
        </authorList>
    </citation>
    <scope>IDENTIFICATION</scope>
</reference>
<reference evidence="6" key="1">
    <citation type="submission" date="2019-05" db="EMBL/GenBank/DDBJ databases">
        <authorList>
            <person name="Zhang S."/>
            <person name="Liu J."/>
        </authorList>
    </citation>
    <scope>NUCLEOTIDE SEQUENCE [LARGE SCALE GENOMIC DNA]</scope>
</reference>
<dbReference type="AlphaFoldDB" id="A0A8B9XUT1"/>
<reference evidence="6" key="3">
    <citation type="submission" date="2025-09" db="UniProtKB">
        <authorList>
            <consortium name="Ensembl"/>
        </authorList>
    </citation>
    <scope>IDENTIFICATION</scope>
</reference>
<keyword evidence="4" id="KW-0812">Transmembrane</keyword>
<evidence type="ECO:0000259" key="5">
    <source>
        <dbReference type="PROSITE" id="PS51465"/>
    </source>
</evidence>
<dbReference type="GO" id="GO:0004867">
    <property type="term" value="F:serine-type endopeptidase inhibitor activity"/>
    <property type="evidence" value="ECO:0007669"/>
    <property type="project" value="UniProtKB-KW"/>
</dbReference>
<feature type="transmembrane region" description="Helical" evidence="4">
    <location>
        <begin position="12"/>
        <end position="31"/>
    </location>
</feature>
<evidence type="ECO:0000256" key="2">
    <source>
        <dbReference type="ARBA" id="ARBA00022900"/>
    </source>
</evidence>
<name>A0A8B9XUT1_BOSMU</name>
<dbReference type="SMART" id="SM00280">
    <property type="entry name" value="KAZAL"/>
    <property type="match status" value="1"/>
</dbReference>
<dbReference type="CDD" id="cd00104">
    <property type="entry name" value="KAZAL_FS"/>
    <property type="match status" value="1"/>
</dbReference>
<evidence type="ECO:0000313" key="6">
    <source>
        <dbReference type="Ensembl" id="ENSBGRP00000027328.1"/>
    </source>
</evidence>
<dbReference type="InterPro" id="IPR001239">
    <property type="entry name" value="Prot_inh_Kazal-m"/>
</dbReference>
<dbReference type="PRINTS" id="PR00290">
    <property type="entry name" value="KAZALINHBTR"/>
</dbReference>
<dbReference type="SUPFAM" id="SSF100895">
    <property type="entry name" value="Kazal-type serine protease inhibitors"/>
    <property type="match status" value="1"/>
</dbReference>
<dbReference type="GeneTree" id="ENSGT00940000165308"/>
<organism evidence="6 7">
    <name type="scientific">Bos mutus grunniens</name>
    <name type="common">Wild yak</name>
    <name type="synonym">Bos grunniens</name>
    <dbReference type="NCBI Taxonomy" id="30521"/>
    <lineage>
        <taxon>Eukaryota</taxon>
        <taxon>Metazoa</taxon>
        <taxon>Chordata</taxon>
        <taxon>Craniata</taxon>
        <taxon>Vertebrata</taxon>
        <taxon>Euteleostomi</taxon>
        <taxon>Mammalia</taxon>
        <taxon>Eutheria</taxon>
        <taxon>Laurasiatheria</taxon>
        <taxon>Artiodactyla</taxon>
        <taxon>Ruminantia</taxon>
        <taxon>Pecora</taxon>
        <taxon>Bovidae</taxon>
        <taxon>Bovinae</taxon>
        <taxon>Bos</taxon>
    </lineage>
</organism>
<dbReference type="PROSITE" id="PS00282">
    <property type="entry name" value="KAZAL_1"/>
    <property type="match status" value="1"/>
</dbReference>
<keyword evidence="1" id="KW-0646">Protease inhibitor</keyword>
<protein>
    <recommendedName>
        <fullName evidence="5">Kazal-like domain-containing protein</fullName>
    </recommendedName>
</protein>
<dbReference type="PROSITE" id="PS51465">
    <property type="entry name" value="KAZAL_2"/>
    <property type="match status" value="1"/>
</dbReference>
<evidence type="ECO:0000313" key="7">
    <source>
        <dbReference type="Proteomes" id="UP000694520"/>
    </source>
</evidence>
<dbReference type="InterPro" id="IPR036058">
    <property type="entry name" value="Kazal_dom_sf"/>
</dbReference>
<evidence type="ECO:0000256" key="4">
    <source>
        <dbReference type="SAM" id="Phobius"/>
    </source>
</evidence>
<keyword evidence="7" id="KW-1185">Reference proteome</keyword>
<keyword evidence="2" id="KW-0722">Serine protease inhibitor</keyword>
<accession>A0A8B9XUT1</accession>
<evidence type="ECO:0000256" key="1">
    <source>
        <dbReference type="ARBA" id="ARBA00022690"/>
    </source>
</evidence>
<keyword evidence="4" id="KW-1133">Transmembrane helix</keyword>
<feature type="domain" description="Kazal-like" evidence="5">
    <location>
        <begin position="40"/>
        <end position="95"/>
    </location>
</feature>
<dbReference type="PANTHER" id="PTHR21312:SF30">
    <property type="entry name" value="SERINE PROTEASE INHIBITOR KAZAL-TYPE 11-RELATED"/>
    <property type="match status" value="1"/>
</dbReference>
<dbReference type="PANTHER" id="PTHR21312">
    <property type="entry name" value="SERINE PROTEASE INHIBITOR"/>
    <property type="match status" value="1"/>
</dbReference>
<keyword evidence="3" id="KW-1015">Disulfide bond</keyword>
<dbReference type="Gene3D" id="3.30.60.30">
    <property type="match status" value="1"/>
</dbReference>